<accession>R0LRR0</accession>
<evidence type="ECO:0000313" key="2">
    <source>
        <dbReference type="Proteomes" id="UP000296049"/>
    </source>
</evidence>
<dbReference type="EMBL" id="KB742887">
    <property type="protein sequence ID" value="EOB03123.1"/>
    <property type="molecule type" value="Genomic_DNA"/>
</dbReference>
<dbReference type="Proteomes" id="UP000296049">
    <property type="component" value="Unassembled WGS sequence"/>
</dbReference>
<keyword evidence="2" id="KW-1185">Reference proteome</keyword>
<protein>
    <submittedName>
        <fullName evidence="1">Uncharacterized protein</fullName>
    </submittedName>
</protein>
<name>R0LRR0_ANAPL</name>
<proteinExistence type="predicted"/>
<evidence type="ECO:0000313" key="1">
    <source>
        <dbReference type="EMBL" id="EOB03123.1"/>
    </source>
</evidence>
<dbReference type="AlphaFoldDB" id="R0LRR0"/>
<sequence>MCEKLLVPSHENQAEVMAAKDTYLQDVYPCPFPRINLSRITGQHLAFLYSLLPLSGNKNALETAAVTCRKPIQVPAHSVIQGRVKGQCALCHDVCTAALGQESERISVALSAAWGHTLTTVGSYLVCSPPPADSVHCFPAPASPGSTALLPIAGTGYELTATTLESMPAAKTSETPSLFLLTLDFTKKEVARYTGQSITHAVSVKTEKKFVS</sequence>
<gene>
    <name evidence="1" type="ORF">Anapl_05570</name>
</gene>
<organism evidence="1 2">
    <name type="scientific">Anas platyrhynchos</name>
    <name type="common">Mallard</name>
    <name type="synonym">Anas boschas</name>
    <dbReference type="NCBI Taxonomy" id="8839"/>
    <lineage>
        <taxon>Eukaryota</taxon>
        <taxon>Metazoa</taxon>
        <taxon>Chordata</taxon>
        <taxon>Craniata</taxon>
        <taxon>Vertebrata</taxon>
        <taxon>Euteleostomi</taxon>
        <taxon>Archelosauria</taxon>
        <taxon>Archosauria</taxon>
        <taxon>Dinosauria</taxon>
        <taxon>Saurischia</taxon>
        <taxon>Theropoda</taxon>
        <taxon>Coelurosauria</taxon>
        <taxon>Aves</taxon>
        <taxon>Neognathae</taxon>
        <taxon>Galloanserae</taxon>
        <taxon>Anseriformes</taxon>
        <taxon>Anatidae</taxon>
        <taxon>Anatinae</taxon>
        <taxon>Anas</taxon>
    </lineage>
</organism>
<reference evidence="2" key="1">
    <citation type="journal article" date="2013" name="Nat. Genet.">
        <title>The duck genome and transcriptome provide insight into an avian influenza virus reservoir species.</title>
        <authorList>
            <person name="Huang Y."/>
            <person name="Li Y."/>
            <person name="Burt D.W."/>
            <person name="Chen H."/>
            <person name="Zhang Y."/>
            <person name="Qian W."/>
            <person name="Kim H."/>
            <person name="Gan S."/>
            <person name="Zhao Y."/>
            <person name="Li J."/>
            <person name="Yi K."/>
            <person name="Feng H."/>
            <person name="Zhu P."/>
            <person name="Li B."/>
            <person name="Liu Q."/>
            <person name="Fairley S."/>
            <person name="Magor K.E."/>
            <person name="Du Z."/>
            <person name="Hu X."/>
            <person name="Goodman L."/>
            <person name="Tafer H."/>
            <person name="Vignal A."/>
            <person name="Lee T."/>
            <person name="Kim K.W."/>
            <person name="Sheng Z."/>
            <person name="An Y."/>
            <person name="Searle S."/>
            <person name="Herrero J."/>
            <person name="Groenen M.A."/>
            <person name="Crooijmans R.P."/>
            <person name="Faraut T."/>
            <person name="Cai Q."/>
            <person name="Webster R.G."/>
            <person name="Aldridge J.R."/>
            <person name="Warren W.C."/>
            <person name="Bartschat S."/>
            <person name="Kehr S."/>
            <person name="Marz M."/>
            <person name="Stadler P.F."/>
            <person name="Smith J."/>
            <person name="Kraus R.H."/>
            <person name="Zhao Y."/>
            <person name="Ren L."/>
            <person name="Fei J."/>
            <person name="Morisson M."/>
            <person name="Kaiser P."/>
            <person name="Griffin D.K."/>
            <person name="Rao M."/>
            <person name="Pitel F."/>
            <person name="Wang J."/>
            <person name="Li N."/>
        </authorList>
    </citation>
    <scope>NUCLEOTIDE SEQUENCE [LARGE SCALE GENOMIC DNA]</scope>
</reference>